<evidence type="ECO:0008006" key="3">
    <source>
        <dbReference type="Google" id="ProtNLM"/>
    </source>
</evidence>
<dbReference type="EMBL" id="CP144538">
    <property type="protein sequence ID" value="WWC64526.1"/>
    <property type="molecule type" value="Genomic_DNA"/>
</dbReference>
<name>A0AAJ8KVI5_9TREE</name>
<protein>
    <recommendedName>
        <fullName evidence="3">F-box domain-containing protein</fullName>
    </recommendedName>
</protein>
<reference evidence="1" key="1">
    <citation type="submission" date="2013-07" db="EMBL/GenBank/DDBJ databases">
        <authorList>
            <consortium name="The Broad Institute Genome Sequencing Platform"/>
            <person name="Cuomo C."/>
            <person name="Litvintseva A."/>
            <person name="Chen Y."/>
            <person name="Heitman J."/>
            <person name="Sun S."/>
            <person name="Springer D."/>
            <person name="Dromer F."/>
            <person name="Young S.K."/>
            <person name="Zeng Q."/>
            <person name="Gargeya S."/>
            <person name="Fitzgerald M."/>
            <person name="Abouelleil A."/>
            <person name="Alvarado L."/>
            <person name="Berlin A.M."/>
            <person name="Chapman S.B."/>
            <person name="Dewar J."/>
            <person name="Goldberg J."/>
            <person name="Griggs A."/>
            <person name="Gujja S."/>
            <person name="Hansen M."/>
            <person name="Howarth C."/>
            <person name="Imamovic A."/>
            <person name="Larimer J."/>
            <person name="McCowan C."/>
            <person name="Murphy C."/>
            <person name="Pearson M."/>
            <person name="Priest M."/>
            <person name="Roberts A."/>
            <person name="Saif S."/>
            <person name="Shea T."/>
            <person name="Sykes S."/>
            <person name="Wortman J."/>
            <person name="Nusbaum C."/>
            <person name="Birren B."/>
        </authorList>
    </citation>
    <scope>NUCLEOTIDE SEQUENCE</scope>
    <source>
        <strain evidence="1">CBS 10117</strain>
    </source>
</reference>
<evidence type="ECO:0000313" key="1">
    <source>
        <dbReference type="EMBL" id="WWC64526.1"/>
    </source>
</evidence>
<proteinExistence type="predicted"/>
<evidence type="ECO:0000313" key="2">
    <source>
        <dbReference type="Proteomes" id="UP000078595"/>
    </source>
</evidence>
<dbReference type="KEGG" id="kdj:90830154"/>
<dbReference type="RefSeq" id="XP_065825581.1">
    <property type="nucleotide sequence ID" value="XM_065969509.1"/>
</dbReference>
<dbReference type="Proteomes" id="UP000078595">
    <property type="component" value="Chromosome 9"/>
</dbReference>
<dbReference type="AlphaFoldDB" id="A0AAJ8KVI5"/>
<keyword evidence="2" id="KW-1185">Reference proteome</keyword>
<dbReference type="GeneID" id="90830154"/>
<sequence>MPKTLFDLSDELIQRIAFFVHDDHEVPLPSFNPHWANFASEIDPSVQQDYLNLRLVSRRLRSICPLQNLHVKMITWQRFMQWSLHCPRNVRSAVTRLVFNLPYESMRIYQRYSSPQPYHAWTTIANFLHSLRNLRELEIIDSPLCTHYHRLTPDWDEISRSIHPVQSLSLTSLSCEMACKRCAKNLPLLFLQLPPLSNT</sequence>
<reference evidence="1" key="2">
    <citation type="submission" date="2024-02" db="EMBL/GenBank/DDBJ databases">
        <title>Comparative genomics of Cryptococcus and Kwoniella reveals pathogenesis evolution and contrasting modes of karyotype evolution via chromosome fusion or intercentromeric recombination.</title>
        <authorList>
            <person name="Coelho M.A."/>
            <person name="David-Palma M."/>
            <person name="Shea T."/>
            <person name="Bowers K."/>
            <person name="McGinley-Smith S."/>
            <person name="Mohammad A.W."/>
            <person name="Gnirke A."/>
            <person name="Yurkov A.M."/>
            <person name="Nowrousian M."/>
            <person name="Sun S."/>
            <person name="Cuomo C.A."/>
            <person name="Heitman J."/>
        </authorList>
    </citation>
    <scope>NUCLEOTIDE SEQUENCE</scope>
    <source>
        <strain evidence="1">CBS 10117</strain>
    </source>
</reference>
<organism evidence="1 2">
    <name type="scientific">Kwoniella dejecticola CBS 10117</name>
    <dbReference type="NCBI Taxonomy" id="1296121"/>
    <lineage>
        <taxon>Eukaryota</taxon>
        <taxon>Fungi</taxon>
        <taxon>Dikarya</taxon>
        <taxon>Basidiomycota</taxon>
        <taxon>Agaricomycotina</taxon>
        <taxon>Tremellomycetes</taxon>
        <taxon>Tremellales</taxon>
        <taxon>Cryptococcaceae</taxon>
        <taxon>Kwoniella</taxon>
    </lineage>
</organism>
<gene>
    <name evidence="1" type="ORF">I303_107136</name>
</gene>
<accession>A0AAJ8KVI5</accession>